<dbReference type="EC" id="2.7.8.20" evidence="8"/>
<keyword evidence="8" id="KW-0808">Transferase</keyword>
<dbReference type="GO" id="GO:0005886">
    <property type="term" value="C:plasma membrane"/>
    <property type="evidence" value="ECO:0007669"/>
    <property type="project" value="UniProtKB-SubCell"/>
</dbReference>
<dbReference type="RefSeq" id="WP_015960500.1">
    <property type="nucleotide sequence ID" value="NC_009436.1"/>
</dbReference>
<dbReference type="OrthoDB" id="9760224at2"/>
<dbReference type="CDD" id="cd16015">
    <property type="entry name" value="LTA_synthase"/>
    <property type="match status" value="1"/>
</dbReference>
<accession>A0A9J9KZL6</accession>
<organism evidence="8 9">
    <name type="scientific">Enterobacter sp. (strain 638)</name>
    <dbReference type="NCBI Taxonomy" id="399742"/>
    <lineage>
        <taxon>Bacteria</taxon>
        <taxon>Pseudomonadati</taxon>
        <taxon>Pseudomonadota</taxon>
        <taxon>Gammaproteobacteria</taxon>
        <taxon>Enterobacterales</taxon>
        <taxon>Enterobacteriaceae</taxon>
        <taxon>Enterobacter</taxon>
    </lineage>
</organism>
<feature type="transmembrane region" description="Helical" evidence="6">
    <location>
        <begin position="72"/>
        <end position="90"/>
    </location>
</feature>
<dbReference type="Proteomes" id="UP000000230">
    <property type="component" value="Chromosome"/>
</dbReference>
<evidence type="ECO:0000313" key="9">
    <source>
        <dbReference type="Proteomes" id="UP000000230"/>
    </source>
</evidence>
<dbReference type="Pfam" id="PF00884">
    <property type="entry name" value="Sulfatase"/>
    <property type="match status" value="1"/>
</dbReference>
<evidence type="ECO:0000256" key="6">
    <source>
        <dbReference type="SAM" id="Phobius"/>
    </source>
</evidence>
<feature type="transmembrane region" description="Helical" evidence="6">
    <location>
        <begin position="102"/>
        <end position="121"/>
    </location>
</feature>
<keyword evidence="9" id="KW-1185">Reference proteome</keyword>
<dbReference type="InterPro" id="IPR050448">
    <property type="entry name" value="OpgB/LTA_synthase_biosynth"/>
</dbReference>
<keyword evidence="3 6" id="KW-0812">Transmembrane</keyword>
<sequence length="738" mass="83141">MDYLFLALLIVTAFASASFLRTKALTTVAFILVFAFWYICNMFTGNGVTDAVYYHLKINVTGTSIDDILPKIYAAIIFIFLCVIIIFASFKCRRIIPARKPWVLNSIFIFCCVLTLTQSNAMRNVYNSFSSASFGKGLEVARNYSNINYKTDKKYNYVFIYAESLERSLRNIDGVNYIPHITRLANDYFDFTNIEQIPGMGWTMAGMVNTQCAVPLVLPQGNTANNMSHFLAGADCIATHLQKNGYTTEFVRGSDKEFAGGDKFFSQHGWQEQHDKNYFLTNKLLTEKDLSGWGVHDDKLIDHVYNEFERLSAKRENFLLSFLTVNTHPPAGTYLSVCDGKIPDNIDNPMLKSVSCSDYLLGQFIDKIINSAYFDNTIIVLVSDHLMMANAASDKLNETKEKRLNNFIVIKKGLKAQQINKAGTLLDVWPTVLAFSSAETTDFGFGHSLLSDAKSDILDTWADSKNISNYLGFASSLWNYPSLNDPMIFKEGVFTLGQQQYQIPLFGVVDKNNNIKSIYFEAFATNAKKITEEGDSLFYINDCAMTSTNKKGLCGYELTRQNTTQYQITASGITDRNVLDTVSPLYTTDFISVSSGPLNQETGMTDGIQHFDMPRGVTFYSVRDGHLETNQKISFDTCNNQQISIETVNQHLNDDITRLIFTSNDSAFCIPYEVRPSINNVLRSDAASLLAPRQQFIGVYDKNQTKFVIGVPEKPLDVFISKDDFKLYQLCNIFSECT</sequence>
<dbReference type="NCBIfam" id="NF009027">
    <property type="entry name" value="PRK12363.1"/>
    <property type="match status" value="1"/>
</dbReference>
<dbReference type="EMBL" id="CP000653">
    <property type="protein sequence ID" value="ABP62174.1"/>
    <property type="molecule type" value="Genomic_DNA"/>
</dbReference>
<comment type="subcellular location">
    <subcellularLocation>
        <location evidence="1">Cell membrane</location>
        <topology evidence="1">Multi-pass membrane protein</topology>
    </subcellularLocation>
</comment>
<gene>
    <name evidence="8" type="ordered locus">Ent638_3516</name>
</gene>
<dbReference type="Gene3D" id="3.40.720.10">
    <property type="entry name" value="Alkaline Phosphatase, subunit A"/>
    <property type="match status" value="1"/>
</dbReference>
<proteinExistence type="predicted"/>
<evidence type="ECO:0000256" key="4">
    <source>
        <dbReference type="ARBA" id="ARBA00022989"/>
    </source>
</evidence>
<dbReference type="GO" id="GO:0008960">
    <property type="term" value="F:phosphatidylglycerol-membrane-oligosaccharide glycerophosphotransferase activity"/>
    <property type="evidence" value="ECO:0007669"/>
    <property type="project" value="UniProtKB-EC"/>
</dbReference>
<name>A0A9J9KZL6_ENT38</name>
<evidence type="ECO:0000256" key="1">
    <source>
        <dbReference type="ARBA" id="ARBA00004651"/>
    </source>
</evidence>
<keyword evidence="4 6" id="KW-1133">Transmembrane helix</keyword>
<evidence type="ECO:0000256" key="3">
    <source>
        <dbReference type="ARBA" id="ARBA00022692"/>
    </source>
</evidence>
<evidence type="ECO:0000256" key="2">
    <source>
        <dbReference type="ARBA" id="ARBA00022475"/>
    </source>
</evidence>
<dbReference type="PANTHER" id="PTHR47371:SF3">
    <property type="entry name" value="PHOSPHOGLYCEROL TRANSFERASE I"/>
    <property type="match status" value="1"/>
</dbReference>
<keyword evidence="5 6" id="KW-0472">Membrane</keyword>
<keyword evidence="2" id="KW-1003">Cell membrane</keyword>
<evidence type="ECO:0000313" key="8">
    <source>
        <dbReference type="EMBL" id="ABP62174.1"/>
    </source>
</evidence>
<dbReference type="InterPro" id="IPR000917">
    <property type="entry name" value="Sulfatase_N"/>
</dbReference>
<dbReference type="SUPFAM" id="SSF53649">
    <property type="entry name" value="Alkaline phosphatase-like"/>
    <property type="match status" value="1"/>
</dbReference>
<feature type="domain" description="Sulfatase N-terminal" evidence="7">
    <location>
        <begin position="156"/>
        <end position="434"/>
    </location>
</feature>
<dbReference type="KEGG" id="ent:Ent638_3516"/>
<evidence type="ECO:0000259" key="7">
    <source>
        <dbReference type="Pfam" id="PF00884"/>
    </source>
</evidence>
<reference evidence="9" key="1">
    <citation type="journal article" date="2010" name="PLoS Genet.">
        <title>Genome sequence of the plant growth promoting endophytic bacterium Enterobacter sp. 638.</title>
        <authorList>
            <person name="Taghavi S."/>
            <person name="van der Lelie D."/>
            <person name="Hoffman A."/>
            <person name="Zhang Y.B."/>
            <person name="Walla M.D."/>
            <person name="Vangronsveld J."/>
            <person name="Newman L."/>
            <person name="Monchy S."/>
        </authorList>
    </citation>
    <scope>NUCLEOTIDE SEQUENCE [LARGE SCALE GENOMIC DNA]</scope>
    <source>
        <strain evidence="9">638</strain>
    </source>
</reference>
<protein>
    <submittedName>
        <fullName evidence="8">Phosphatidylglycerol--membrane-oligosaccharide glycerophosphotransferase</fullName>
        <ecNumber evidence="8">2.7.8.20</ecNumber>
    </submittedName>
</protein>
<dbReference type="PANTHER" id="PTHR47371">
    <property type="entry name" value="LIPOTEICHOIC ACID SYNTHASE"/>
    <property type="match status" value="1"/>
</dbReference>
<evidence type="ECO:0000256" key="5">
    <source>
        <dbReference type="ARBA" id="ARBA00023136"/>
    </source>
</evidence>
<dbReference type="AlphaFoldDB" id="A0A9J9KZL6"/>
<dbReference type="InterPro" id="IPR017850">
    <property type="entry name" value="Alkaline_phosphatase_core_sf"/>
</dbReference>